<accession>A0A183N5T2</accession>
<organism evidence="1 2">
    <name type="scientific">Schistosoma margrebowiei</name>
    <dbReference type="NCBI Taxonomy" id="48269"/>
    <lineage>
        <taxon>Eukaryota</taxon>
        <taxon>Metazoa</taxon>
        <taxon>Spiralia</taxon>
        <taxon>Lophotrochozoa</taxon>
        <taxon>Platyhelminthes</taxon>
        <taxon>Trematoda</taxon>
        <taxon>Digenea</taxon>
        <taxon>Strigeidida</taxon>
        <taxon>Schistosomatoidea</taxon>
        <taxon>Schistosomatidae</taxon>
        <taxon>Schistosoma</taxon>
    </lineage>
</organism>
<dbReference type="AlphaFoldDB" id="A0A183N5T2"/>
<dbReference type="EMBL" id="UZAI01019852">
    <property type="protein sequence ID" value="VDP48119.1"/>
    <property type="molecule type" value="Genomic_DNA"/>
</dbReference>
<dbReference type="Proteomes" id="UP000277204">
    <property type="component" value="Unassembled WGS sequence"/>
</dbReference>
<gene>
    <name evidence="1" type="ORF">SMRZ_LOCUS23655</name>
</gene>
<evidence type="ECO:0000313" key="1">
    <source>
        <dbReference type="EMBL" id="VDP48119.1"/>
    </source>
</evidence>
<feature type="non-terminal residue" evidence="1">
    <location>
        <position position="37"/>
    </location>
</feature>
<keyword evidence="2" id="KW-1185">Reference proteome</keyword>
<proteinExistence type="predicted"/>
<protein>
    <submittedName>
        <fullName evidence="1">Uncharacterized protein</fullName>
    </submittedName>
</protein>
<evidence type="ECO:0000313" key="2">
    <source>
        <dbReference type="Proteomes" id="UP000277204"/>
    </source>
</evidence>
<name>A0A183N5T2_9TREM</name>
<sequence length="37" mass="4145">MVTSKSDGKHGIQWTARNHLDDSDFVNDLALPSHTHL</sequence>
<reference evidence="1 2" key="1">
    <citation type="submission" date="2018-11" db="EMBL/GenBank/DDBJ databases">
        <authorList>
            <consortium name="Pathogen Informatics"/>
        </authorList>
    </citation>
    <scope>NUCLEOTIDE SEQUENCE [LARGE SCALE GENOMIC DNA]</scope>
    <source>
        <strain evidence="1 2">Zambia</strain>
    </source>
</reference>